<dbReference type="InterPro" id="IPR005467">
    <property type="entry name" value="His_kinase_dom"/>
</dbReference>
<keyword evidence="5" id="KW-0808">Transferase</keyword>
<dbReference type="PANTHER" id="PTHR43395">
    <property type="entry name" value="SENSOR HISTIDINE KINASE CHEA"/>
    <property type="match status" value="1"/>
</dbReference>
<evidence type="ECO:0000256" key="8">
    <source>
        <dbReference type="ARBA" id="ARBA00035100"/>
    </source>
</evidence>
<evidence type="ECO:0000313" key="14">
    <source>
        <dbReference type="Proteomes" id="UP000500806"/>
    </source>
</evidence>
<evidence type="ECO:0000256" key="2">
    <source>
        <dbReference type="ARBA" id="ARBA00012438"/>
    </source>
</evidence>
<keyword evidence="7" id="KW-0902">Two-component regulatory system</keyword>
<evidence type="ECO:0000256" key="7">
    <source>
        <dbReference type="ARBA" id="ARBA00023012"/>
    </source>
</evidence>
<dbReference type="SMART" id="SM00260">
    <property type="entry name" value="CheW"/>
    <property type="match status" value="2"/>
</dbReference>
<dbReference type="GO" id="GO:0000155">
    <property type="term" value="F:phosphorelay sensor kinase activity"/>
    <property type="evidence" value="ECO:0007669"/>
    <property type="project" value="InterPro"/>
</dbReference>
<dbReference type="SUPFAM" id="SSF55874">
    <property type="entry name" value="ATPase domain of HSP90 chaperone/DNA topoisomerase II/histidine kinase"/>
    <property type="match status" value="1"/>
</dbReference>
<dbReference type="SMART" id="SM01231">
    <property type="entry name" value="H-kinase_dim"/>
    <property type="match status" value="1"/>
</dbReference>
<dbReference type="SMART" id="SM00073">
    <property type="entry name" value="HPT"/>
    <property type="match status" value="1"/>
</dbReference>
<dbReference type="AlphaFoldDB" id="A0A6M9PNK9"/>
<dbReference type="PROSITE" id="PS50109">
    <property type="entry name" value="HIS_KIN"/>
    <property type="match status" value="1"/>
</dbReference>
<keyword evidence="4 9" id="KW-0597">Phosphoprotein</keyword>
<dbReference type="PROSITE" id="PS50894">
    <property type="entry name" value="HPT"/>
    <property type="match status" value="1"/>
</dbReference>
<dbReference type="Gene3D" id="2.30.30.40">
    <property type="entry name" value="SH3 Domains"/>
    <property type="match status" value="1"/>
</dbReference>
<dbReference type="SMART" id="SM00387">
    <property type="entry name" value="HATPase_c"/>
    <property type="match status" value="1"/>
</dbReference>
<dbReference type="InterPro" id="IPR003594">
    <property type="entry name" value="HATPase_dom"/>
</dbReference>
<evidence type="ECO:0000256" key="5">
    <source>
        <dbReference type="ARBA" id="ARBA00022679"/>
    </source>
</evidence>
<name>A0A6M9PNK9_9BURK</name>
<accession>A0A6M9PNK9</accession>
<dbReference type="RefSeq" id="WP_173942319.1">
    <property type="nucleotide sequence ID" value="NZ_CBCSCD010000003.1"/>
</dbReference>
<evidence type="ECO:0000256" key="9">
    <source>
        <dbReference type="PROSITE-ProRule" id="PRU00110"/>
    </source>
</evidence>
<dbReference type="SUPFAM" id="SSF50341">
    <property type="entry name" value="CheW-like"/>
    <property type="match status" value="2"/>
</dbReference>
<dbReference type="Pfam" id="PF01627">
    <property type="entry name" value="Hpt"/>
    <property type="match status" value="1"/>
</dbReference>
<dbReference type="FunFam" id="3.30.565.10:FF:000016">
    <property type="entry name" value="Chemotaxis protein CheA, putative"/>
    <property type="match status" value="1"/>
</dbReference>
<dbReference type="GO" id="GO:0006935">
    <property type="term" value="P:chemotaxis"/>
    <property type="evidence" value="ECO:0007669"/>
    <property type="project" value="InterPro"/>
</dbReference>
<dbReference type="EC" id="2.7.13.3" evidence="2"/>
<dbReference type="CDD" id="cd16916">
    <property type="entry name" value="HATPase_CheA-like"/>
    <property type="match status" value="1"/>
</dbReference>
<evidence type="ECO:0000256" key="6">
    <source>
        <dbReference type="ARBA" id="ARBA00022777"/>
    </source>
</evidence>
<dbReference type="Proteomes" id="UP000500806">
    <property type="component" value="Chromosome"/>
</dbReference>
<dbReference type="Gene3D" id="1.20.120.160">
    <property type="entry name" value="HPT domain"/>
    <property type="match status" value="1"/>
</dbReference>
<dbReference type="Gene3D" id="3.30.565.10">
    <property type="entry name" value="Histidine kinase-like ATPase, C-terminal domain"/>
    <property type="match status" value="1"/>
</dbReference>
<feature type="domain" description="Histidine kinase" evidence="10">
    <location>
        <begin position="190"/>
        <end position="434"/>
    </location>
</feature>
<protein>
    <recommendedName>
        <fullName evidence="3">Chemotaxis protein CheA</fullName>
        <ecNumber evidence="2">2.7.13.3</ecNumber>
    </recommendedName>
</protein>
<dbReference type="PROSITE" id="PS50851">
    <property type="entry name" value="CHEW"/>
    <property type="match status" value="2"/>
</dbReference>
<dbReference type="InterPro" id="IPR008207">
    <property type="entry name" value="Sig_transdc_His_kin_Hpt_dom"/>
</dbReference>
<evidence type="ECO:0000259" key="12">
    <source>
        <dbReference type="PROSITE" id="PS50894"/>
    </source>
</evidence>
<dbReference type="EMBL" id="CP028941">
    <property type="protein sequence ID" value="QKM62169.1"/>
    <property type="molecule type" value="Genomic_DNA"/>
</dbReference>
<dbReference type="PRINTS" id="PR00344">
    <property type="entry name" value="BCTRLSENSOR"/>
</dbReference>
<evidence type="ECO:0000256" key="1">
    <source>
        <dbReference type="ARBA" id="ARBA00000085"/>
    </source>
</evidence>
<dbReference type="Pfam" id="PF02895">
    <property type="entry name" value="H-kinase_dim"/>
    <property type="match status" value="1"/>
</dbReference>
<comment type="function">
    <text evidence="8">Involved in the transmission of sensory signals from the chemoreceptors to the flagellar motors. CheA is autophosphorylated; it can transfer its phosphate group to either CheB or CheY.</text>
</comment>
<feature type="domain" description="CheW-like" evidence="11">
    <location>
        <begin position="436"/>
        <end position="575"/>
    </location>
</feature>
<organism evidence="13 14">
    <name type="scientific">Polynucleobacter antarcticus</name>
    <dbReference type="NCBI Taxonomy" id="1743162"/>
    <lineage>
        <taxon>Bacteria</taxon>
        <taxon>Pseudomonadati</taxon>
        <taxon>Pseudomonadota</taxon>
        <taxon>Betaproteobacteria</taxon>
        <taxon>Burkholderiales</taxon>
        <taxon>Burkholderiaceae</taxon>
        <taxon>Polynucleobacter</taxon>
    </lineage>
</organism>
<dbReference type="Pfam" id="PF01584">
    <property type="entry name" value="CheW"/>
    <property type="match status" value="2"/>
</dbReference>
<dbReference type="GO" id="GO:0005737">
    <property type="term" value="C:cytoplasm"/>
    <property type="evidence" value="ECO:0007669"/>
    <property type="project" value="InterPro"/>
</dbReference>
<dbReference type="Pfam" id="PF02518">
    <property type="entry name" value="HATPase_c"/>
    <property type="match status" value="1"/>
</dbReference>
<feature type="domain" description="CheW-like" evidence="11">
    <location>
        <begin position="597"/>
        <end position="732"/>
    </location>
</feature>
<evidence type="ECO:0000259" key="11">
    <source>
        <dbReference type="PROSITE" id="PS50851"/>
    </source>
</evidence>
<dbReference type="SUPFAM" id="SSF47226">
    <property type="entry name" value="Histidine-containing phosphotransfer domain, HPT domain"/>
    <property type="match status" value="1"/>
</dbReference>
<dbReference type="InterPro" id="IPR004105">
    <property type="entry name" value="CheA-like_dim"/>
</dbReference>
<dbReference type="InterPro" id="IPR036097">
    <property type="entry name" value="HisK_dim/P_sf"/>
</dbReference>
<dbReference type="InterPro" id="IPR051315">
    <property type="entry name" value="Bact_Chemotaxis_CheA"/>
</dbReference>
<dbReference type="InterPro" id="IPR004358">
    <property type="entry name" value="Sig_transdc_His_kin-like_C"/>
</dbReference>
<evidence type="ECO:0000256" key="3">
    <source>
        <dbReference type="ARBA" id="ARBA00021495"/>
    </source>
</evidence>
<dbReference type="InterPro" id="IPR037006">
    <property type="entry name" value="CheA-like_homodim_sf"/>
</dbReference>
<keyword evidence="6" id="KW-0418">Kinase</keyword>
<feature type="domain" description="HPt" evidence="12">
    <location>
        <begin position="1"/>
        <end position="107"/>
    </location>
</feature>
<dbReference type="InterPro" id="IPR036890">
    <property type="entry name" value="HATPase_C_sf"/>
</dbReference>
<dbReference type="PANTHER" id="PTHR43395:SF1">
    <property type="entry name" value="CHEMOTAXIS PROTEIN CHEA"/>
    <property type="match status" value="1"/>
</dbReference>
<dbReference type="CDD" id="cd00088">
    <property type="entry name" value="HPT"/>
    <property type="match status" value="1"/>
</dbReference>
<dbReference type="KEGG" id="pani:DCO16_03200"/>
<dbReference type="InterPro" id="IPR002545">
    <property type="entry name" value="CheW-lke_dom"/>
</dbReference>
<dbReference type="SUPFAM" id="SSF47384">
    <property type="entry name" value="Homodimeric domain of signal transducing histidine kinase"/>
    <property type="match status" value="1"/>
</dbReference>
<evidence type="ECO:0000256" key="4">
    <source>
        <dbReference type="ARBA" id="ARBA00022553"/>
    </source>
</evidence>
<proteinExistence type="predicted"/>
<keyword evidence="14" id="KW-1185">Reference proteome</keyword>
<dbReference type="InterPro" id="IPR036641">
    <property type="entry name" value="HPT_dom_sf"/>
</dbReference>
<reference evidence="13 14" key="1">
    <citation type="submission" date="2018-04" db="EMBL/GenBank/DDBJ databases">
        <title>Polynucleobacter sp. LimPoW16 genome.</title>
        <authorList>
            <person name="Hahn M.W."/>
        </authorList>
    </citation>
    <scope>NUCLEOTIDE SEQUENCE [LARGE SCALE GENOMIC DNA]</scope>
    <source>
        <strain evidence="13 14">LimPoW16</strain>
    </source>
</reference>
<gene>
    <name evidence="13" type="ORF">DCO16_03200</name>
</gene>
<dbReference type="InterPro" id="IPR036061">
    <property type="entry name" value="CheW-like_dom_sf"/>
</dbReference>
<comment type="catalytic activity">
    <reaction evidence="1">
        <text>ATP + protein L-histidine = ADP + protein N-phospho-L-histidine.</text>
        <dbReference type="EC" id="2.7.13.3"/>
    </reaction>
</comment>
<evidence type="ECO:0000259" key="10">
    <source>
        <dbReference type="PROSITE" id="PS50109"/>
    </source>
</evidence>
<dbReference type="Gene3D" id="1.10.287.560">
    <property type="entry name" value="Histidine kinase CheA-like, homodimeric domain"/>
    <property type="match status" value="1"/>
</dbReference>
<sequence>MGINDEILVEFILEAREIIDRLDVDFIRLEENPNNSPLIGDIFRGLHTLKGSSSFFSLKRLEKLSHAGETLLGEIRSGQTTLDTTQSNLLLKMNDILRLIIEDLETNHTEPAGDDQELIAMLLNEAHAKTPQVNEAAPTYVDEVVTVIEAKDLDEEVKEVESLEVLIQPQEPSDILTGGASGQEVVVPVKVNPEVLDKLMNIASEMVLARNRLLPFSHQLSDKLFTSAVRSIDLLTLELQERMMKMRMQPISHIWTKFPRLVRDVAAECGKNVRLLQEGAETELDRILLDSIRDPLIHLIRNSIDHSIEMPSDRLKKGKSEVAYLVLRASHQNGIVIVEVIDDGAGVDYERVRQRAITRGLIDSDKASALTHQELVDLIFLPGFSTRDTVSNLSGRGVGMDVVKSNIDNIGGSIEITSIPHQGTHVKLKIPLTLAILPTLFVCSADEIFLIPQNRILELVRFAPNEANNGVEDFYGTPTYRLRDKLIPLLFLSEQLGLECSLRKPHQKLFVVVLDFNGTIFGLVVETVLNIQDVVIKPLGELLRDMSNFAGATIMGNGQVALILDVDGIARKSGLVERLKLNPIRQDQSYIPTVEKMLAVLLFEIPGLNKIALPLDAIEHIVMLDPTQIQQNGSRQVIYFNDQLMDLVCVERYVSGGAKNLNLLNTKVPVLTCNYRGRLYGLVVKHATDILDVPAKLYELSSPQKGLNGSVIYNDLVINMLDLEEILTMHNMQEEATQYPNIIDMYVPN</sequence>
<evidence type="ECO:0000313" key="13">
    <source>
        <dbReference type="EMBL" id="QKM62169.1"/>
    </source>
</evidence>
<feature type="modified residue" description="Phosphohistidine" evidence="9">
    <location>
        <position position="47"/>
    </location>
</feature>